<evidence type="ECO:0000313" key="2">
    <source>
        <dbReference type="EMBL" id="MFC4694305.1"/>
    </source>
</evidence>
<protein>
    <submittedName>
        <fullName evidence="2">5-methyltetrahydropteroyltriglutamate--homocysteine S-methyltransferase</fullName>
        <ecNumber evidence="2">2.1.1.14</ecNumber>
    </submittedName>
</protein>
<comment type="caution">
    <text evidence="2">The sequence shown here is derived from an EMBL/GenBank/DDBJ whole genome shotgun (WGS) entry which is preliminary data.</text>
</comment>
<dbReference type="RefSeq" id="WP_387989097.1">
    <property type="nucleotide sequence ID" value="NZ_JBHSGR010000013.1"/>
</dbReference>
<reference evidence="3" key="1">
    <citation type="journal article" date="2019" name="Int. J. Syst. Evol. Microbiol.">
        <title>The Global Catalogue of Microorganisms (GCM) 10K type strain sequencing project: providing services to taxonomists for standard genome sequencing and annotation.</title>
        <authorList>
            <consortium name="The Broad Institute Genomics Platform"/>
            <consortium name="The Broad Institute Genome Sequencing Center for Infectious Disease"/>
            <person name="Wu L."/>
            <person name="Ma J."/>
        </authorList>
    </citation>
    <scope>NUCLEOTIDE SEQUENCE [LARGE SCALE GENOMIC DNA]</scope>
    <source>
        <strain evidence="3">CCUG 62763</strain>
    </source>
</reference>
<sequence length="376" mass="40761">MTDTSGPPFRADHVGSLLRPASLLEARARHAAGEIDDAELRGIEDEAIADVVRLQGDVGLRTATDGEFRRASWHMDFIYAIDGISKVTGEDIVVHFRNADGTIDFTPAGLHVDGPLSIGEPVFGADLAYLQSQVGEGQTAKLTIPSPSMVHYRGGAAAIDPAVYPDEDAFWDALSAAYAQQVRGVAALGCRYLQLDDTSLAYLNDPAQRAELAAQGRDAEHQHERYIRQINAALAGRPEGLTVTTHMCRGNFRSSWVAEGGYDFVAEALFGGLEVDGFFLEYDDARSGGFEPLRFVPPGKRVVLGLVTTKRPELESKDALKRRIDEAARYVPLEQLAISPQCGFSSTVEGNALTRDEQVAKLALVVEVAQEVWGYA</sequence>
<dbReference type="EMBL" id="JBHSGR010000013">
    <property type="protein sequence ID" value="MFC4694305.1"/>
    <property type="molecule type" value="Genomic_DNA"/>
</dbReference>
<dbReference type="Pfam" id="PF01717">
    <property type="entry name" value="Meth_synt_2"/>
    <property type="match status" value="1"/>
</dbReference>
<dbReference type="NCBIfam" id="NF005085">
    <property type="entry name" value="PRK06520.1"/>
    <property type="match status" value="1"/>
</dbReference>
<organism evidence="2 3">
    <name type="scientific">Geodermatophilus arenarius</name>
    <dbReference type="NCBI Taxonomy" id="1137990"/>
    <lineage>
        <taxon>Bacteria</taxon>
        <taxon>Bacillati</taxon>
        <taxon>Actinomycetota</taxon>
        <taxon>Actinomycetes</taxon>
        <taxon>Geodermatophilales</taxon>
        <taxon>Geodermatophilaceae</taxon>
        <taxon>Geodermatophilus</taxon>
    </lineage>
</organism>
<keyword evidence="2" id="KW-0808">Transferase</keyword>
<name>A0ABV9LMI1_9ACTN</name>
<dbReference type="SUPFAM" id="SSF51726">
    <property type="entry name" value="UROD/MetE-like"/>
    <property type="match status" value="1"/>
</dbReference>
<dbReference type="GO" id="GO:0032259">
    <property type="term" value="P:methylation"/>
    <property type="evidence" value="ECO:0007669"/>
    <property type="project" value="UniProtKB-KW"/>
</dbReference>
<feature type="domain" description="Cobalamin-independent methionine synthase MetE C-terminal/archaeal" evidence="1">
    <location>
        <begin position="14"/>
        <end position="370"/>
    </location>
</feature>
<proteinExistence type="predicted"/>
<dbReference type="PANTHER" id="PTHR43844">
    <property type="entry name" value="METHIONINE SYNTHASE"/>
    <property type="match status" value="1"/>
</dbReference>
<accession>A0ABV9LMI1</accession>
<keyword evidence="2" id="KW-0489">Methyltransferase</keyword>
<dbReference type="GO" id="GO:0003871">
    <property type="term" value="F:5-methyltetrahydropteroyltriglutamate-homocysteine S-methyltransferase activity"/>
    <property type="evidence" value="ECO:0007669"/>
    <property type="project" value="UniProtKB-EC"/>
</dbReference>
<evidence type="ECO:0000313" key="3">
    <source>
        <dbReference type="Proteomes" id="UP001596025"/>
    </source>
</evidence>
<dbReference type="EC" id="2.1.1.14" evidence="2"/>
<dbReference type="CDD" id="cd03311">
    <property type="entry name" value="CIMS_C_terminal_like"/>
    <property type="match status" value="1"/>
</dbReference>
<dbReference type="PANTHER" id="PTHR43844:SF1">
    <property type="entry name" value="METHIONINE SYNTHASE"/>
    <property type="match status" value="1"/>
</dbReference>
<dbReference type="Proteomes" id="UP001596025">
    <property type="component" value="Unassembled WGS sequence"/>
</dbReference>
<gene>
    <name evidence="2" type="ORF">ACFO3M_12980</name>
</gene>
<dbReference type="InterPro" id="IPR038071">
    <property type="entry name" value="UROD/MetE-like_sf"/>
</dbReference>
<dbReference type="InterPro" id="IPR002629">
    <property type="entry name" value="Met_Synth_C/arc"/>
</dbReference>
<keyword evidence="3" id="KW-1185">Reference proteome</keyword>
<evidence type="ECO:0000259" key="1">
    <source>
        <dbReference type="Pfam" id="PF01717"/>
    </source>
</evidence>
<dbReference type="Gene3D" id="3.20.20.210">
    <property type="match status" value="1"/>
</dbReference>